<feature type="transmembrane region" description="Helical" evidence="8">
    <location>
        <begin position="196"/>
        <end position="216"/>
    </location>
</feature>
<dbReference type="CDD" id="cd06261">
    <property type="entry name" value="TM_PBP2"/>
    <property type="match status" value="1"/>
</dbReference>
<name>A0A6J6NJ14_9ZZZZ</name>
<evidence type="ECO:0000256" key="1">
    <source>
        <dbReference type="ARBA" id="ARBA00004651"/>
    </source>
</evidence>
<feature type="transmembrane region" description="Helical" evidence="8">
    <location>
        <begin position="236"/>
        <end position="258"/>
    </location>
</feature>
<dbReference type="Pfam" id="PF00528">
    <property type="entry name" value="BPD_transp_1"/>
    <property type="match status" value="1"/>
</dbReference>
<dbReference type="SUPFAM" id="SSF161098">
    <property type="entry name" value="MetI-like"/>
    <property type="match status" value="1"/>
</dbReference>
<protein>
    <submittedName>
        <fullName evidence="10">Unannotated protein</fullName>
    </submittedName>
</protein>
<evidence type="ECO:0000256" key="6">
    <source>
        <dbReference type="ARBA" id="ARBA00022989"/>
    </source>
</evidence>
<evidence type="ECO:0000256" key="7">
    <source>
        <dbReference type="ARBA" id="ARBA00023136"/>
    </source>
</evidence>
<dbReference type="NCBIfam" id="TIGR02141">
    <property type="entry name" value="modB_ABC"/>
    <property type="match status" value="1"/>
</dbReference>
<dbReference type="PANTHER" id="PTHR30183">
    <property type="entry name" value="MOLYBDENUM TRANSPORT SYSTEM PERMEASE PROTEIN MODB"/>
    <property type="match status" value="1"/>
</dbReference>
<dbReference type="GO" id="GO:0005886">
    <property type="term" value="C:plasma membrane"/>
    <property type="evidence" value="ECO:0007669"/>
    <property type="project" value="UniProtKB-SubCell"/>
</dbReference>
<dbReference type="NCBIfam" id="TIGR01581">
    <property type="entry name" value="Mo_ABC_porter"/>
    <property type="match status" value="1"/>
</dbReference>
<dbReference type="EMBL" id="CAEZXP010000001">
    <property type="protein sequence ID" value="CAB4686367.1"/>
    <property type="molecule type" value="Genomic_DNA"/>
</dbReference>
<evidence type="ECO:0000256" key="2">
    <source>
        <dbReference type="ARBA" id="ARBA00022448"/>
    </source>
</evidence>
<proteinExistence type="predicted"/>
<feature type="transmembrane region" description="Helical" evidence="8">
    <location>
        <begin position="12"/>
        <end position="34"/>
    </location>
</feature>
<feature type="transmembrane region" description="Helical" evidence="8">
    <location>
        <begin position="54"/>
        <end position="80"/>
    </location>
</feature>
<dbReference type="GO" id="GO:0015098">
    <property type="term" value="F:molybdate ion transmembrane transporter activity"/>
    <property type="evidence" value="ECO:0007669"/>
    <property type="project" value="InterPro"/>
</dbReference>
<comment type="subcellular location">
    <subcellularLocation>
        <location evidence="1">Cell membrane</location>
        <topology evidence="1">Multi-pass membrane protein</topology>
    </subcellularLocation>
</comment>
<evidence type="ECO:0000259" key="9">
    <source>
        <dbReference type="PROSITE" id="PS50928"/>
    </source>
</evidence>
<dbReference type="AlphaFoldDB" id="A0A6J6NJ14"/>
<evidence type="ECO:0000313" key="10">
    <source>
        <dbReference type="EMBL" id="CAB4686367.1"/>
    </source>
</evidence>
<feature type="transmembrane region" description="Helical" evidence="8">
    <location>
        <begin position="132"/>
        <end position="150"/>
    </location>
</feature>
<dbReference type="PROSITE" id="PS50928">
    <property type="entry name" value="ABC_TM1"/>
    <property type="match status" value="1"/>
</dbReference>
<dbReference type="InterPro" id="IPR011867">
    <property type="entry name" value="ModB_ABC"/>
</dbReference>
<organism evidence="10">
    <name type="scientific">freshwater metagenome</name>
    <dbReference type="NCBI Taxonomy" id="449393"/>
    <lineage>
        <taxon>unclassified sequences</taxon>
        <taxon>metagenomes</taxon>
        <taxon>ecological metagenomes</taxon>
    </lineage>
</organism>
<keyword evidence="7 8" id="KW-0472">Membrane</keyword>
<dbReference type="Gene3D" id="1.10.3720.10">
    <property type="entry name" value="MetI-like"/>
    <property type="match status" value="1"/>
</dbReference>
<dbReference type="InterPro" id="IPR006469">
    <property type="entry name" value="NifC_ABC_porter"/>
</dbReference>
<dbReference type="InterPro" id="IPR000515">
    <property type="entry name" value="MetI-like"/>
</dbReference>
<keyword evidence="6 8" id="KW-1133">Transmembrane helix</keyword>
<keyword evidence="2" id="KW-0813">Transport</keyword>
<dbReference type="InterPro" id="IPR035906">
    <property type="entry name" value="MetI-like_sf"/>
</dbReference>
<reference evidence="10" key="1">
    <citation type="submission" date="2020-05" db="EMBL/GenBank/DDBJ databases">
        <authorList>
            <person name="Chiriac C."/>
            <person name="Salcher M."/>
            <person name="Ghai R."/>
            <person name="Kavagutti S V."/>
        </authorList>
    </citation>
    <scope>NUCLEOTIDE SEQUENCE</scope>
</reference>
<keyword evidence="5 8" id="KW-0812">Transmembrane</keyword>
<evidence type="ECO:0000256" key="5">
    <source>
        <dbReference type="ARBA" id="ARBA00022692"/>
    </source>
</evidence>
<sequence>MAAHLNRIVLGTAFFLASFLALAFMVLPIVALFVHVPLTDLLHQFTNPVVTDALIVSLKTIVVAQIAILLFGTPIAYLLASRRFPGHAVVVTLVELPIVLPPAVAGLGLIVAFGRFGLLGSTFEWLGIDVSFNQTAVVFAICLVAGPFYVRQAIASFEAVDRNLIAASRTLGASPSRTFFKVTMPLARGGLAAGEALCLARGLGEFGATIMFAGSLQGRTQTLPLAVYTQFEAQGGLTIALAISALLVVISLAILLSLKATSLWQLSRQSSLSPFARSRSV</sequence>
<dbReference type="PANTHER" id="PTHR30183:SF3">
    <property type="entry name" value="MOLYBDENUM TRANSPORT SYSTEM PERMEASE PROTEIN MODB"/>
    <property type="match status" value="1"/>
</dbReference>
<accession>A0A6J6NJ14</accession>
<gene>
    <name evidence="10" type="ORF">UFOPK2399_00350</name>
</gene>
<evidence type="ECO:0000256" key="8">
    <source>
        <dbReference type="SAM" id="Phobius"/>
    </source>
</evidence>
<keyword evidence="3" id="KW-1003">Cell membrane</keyword>
<evidence type="ECO:0000256" key="4">
    <source>
        <dbReference type="ARBA" id="ARBA00022505"/>
    </source>
</evidence>
<keyword evidence="4" id="KW-0500">Molybdenum</keyword>
<feature type="transmembrane region" description="Helical" evidence="8">
    <location>
        <begin position="87"/>
        <end position="112"/>
    </location>
</feature>
<evidence type="ECO:0000256" key="3">
    <source>
        <dbReference type="ARBA" id="ARBA00022475"/>
    </source>
</evidence>
<feature type="domain" description="ABC transmembrane type-1" evidence="9">
    <location>
        <begin position="54"/>
        <end position="256"/>
    </location>
</feature>